<dbReference type="RefSeq" id="WP_254790961.1">
    <property type="nucleotide sequence ID" value="NZ_FOND01000011.1"/>
</dbReference>
<proteinExistence type="predicted"/>
<evidence type="ECO:0000313" key="1">
    <source>
        <dbReference type="EMBL" id="SFF30040.1"/>
    </source>
</evidence>
<dbReference type="Proteomes" id="UP000198589">
    <property type="component" value="Unassembled WGS sequence"/>
</dbReference>
<accession>A0A1I2HL85</accession>
<sequence>MSLPPTYSAASARAAGFTRGQLRGPRFVRLAHDLVVQLDDAIDEHDRLMLLSTVLPDDAAFSHATAAALLGAPIDPPRRPHVALTPRRVLPQRAELVVHTRRLAEVDVVDLGGLRVTAGPQTFLDLASSLCPADLVAVGDALLRRERVTAASLAERLARGARVRGVVRARACAPLLSPLAMSAPESRMRYWLVTSDLPDPRPQVPVHDRWGAEVVHADLGYEEWKIALEYEGRQHADADQFGRDVDRYSLMAADGWLTLRFAARHVRGPAVVLDRTRRALLSRGWRP</sequence>
<keyword evidence="2" id="KW-1185">Reference proteome</keyword>
<reference evidence="2" key="1">
    <citation type="submission" date="2016-10" db="EMBL/GenBank/DDBJ databases">
        <authorList>
            <person name="Varghese N."/>
            <person name="Submissions S."/>
        </authorList>
    </citation>
    <scope>NUCLEOTIDE SEQUENCE [LARGE SCALE GENOMIC DNA]</scope>
    <source>
        <strain evidence="2">DSM 46838</strain>
    </source>
</reference>
<organism evidence="1 2">
    <name type="scientific">Blastococcus tunisiensis</name>
    <dbReference type="NCBI Taxonomy" id="1798228"/>
    <lineage>
        <taxon>Bacteria</taxon>
        <taxon>Bacillati</taxon>
        <taxon>Actinomycetota</taxon>
        <taxon>Actinomycetes</taxon>
        <taxon>Geodermatophilales</taxon>
        <taxon>Geodermatophilaceae</taxon>
        <taxon>Blastococcus</taxon>
    </lineage>
</organism>
<gene>
    <name evidence="1" type="ORF">SAMN05216574_11153</name>
</gene>
<dbReference type="STRING" id="1798228.SAMN05216574_11153"/>
<evidence type="ECO:0008006" key="3">
    <source>
        <dbReference type="Google" id="ProtNLM"/>
    </source>
</evidence>
<dbReference type="EMBL" id="FOND01000011">
    <property type="protein sequence ID" value="SFF30040.1"/>
    <property type="molecule type" value="Genomic_DNA"/>
</dbReference>
<name>A0A1I2HL85_9ACTN</name>
<evidence type="ECO:0000313" key="2">
    <source>
        <dbReference type="Proteomes" id="UP000198589"/>
    </source>
</evidence>
<protein>
    <recommendedName>
        <fullName evidence="3">DUF559 domain-containing protein</fullName>
    </recommendedName>
</protein>
<dbReference type="AlphaFoldDB" id="A0A1I2HL85"/>